<keyword evidence="1" id="KW-0378">Hydrolase</keyword>
<sequence length="269" mass="29421">MTADRAIVVFDIDGVVRDVSGSYRRALADAVEHFTGGAFRPNSIDIDSLKSEGVWNNDWEASQELVYRYFEGIGRSRTESAIDYNNLVAFFQSRYRGPDEQNWTGYIGDEPLLLSPAYLESLTTGGIVWGFFSGAMRDEATYVLSGKLGLNSPVLVAMEDAPGKPDPTGLFATIEKLENLNALPESLPVVYAGDTVADIYTIVKASQLQPSRVWLGIGILPPHVLEDAVRCQAYTAALQNAGAVSVLRNVEELTPALIWELLMGIGNRE</sequence>
<name>A0ABU8YJ52_9CYAN</name>
<gene>
    <name evidence="1" type="ORF">WMG39_05905</name>
</gene>
<dbReference type="Gene3D" id="3.40.50.1000">
    <property type="entry name" value="HAD superfamily/HAD-like"/>
    <property type="match status" value="1"/>
</dbReference>
<proteinExistence type="predicted"/>
<organism evidence="1 2">
    <name type="scientific">Microcoleus anatoxicus PTRS2</name>
    <dbReference type="NCBI Taxonomy" id="2705321"/>
    <lineage>
        <taxon>Bacteria</taxon>
        <taxon>Bacillati</taxon>
        <taxon>Cyanobacteriota</taxon>
        <taxon>Cyanophyceae</taxon>
        <taxon>Oscillatoriophycideae</taxon>
        <taxon>Oscillatoriales</taxon>
        <taxon>Microcoleaceae</taxon>
        <taxon>Microcoleus</taxon>
        <taxon>Microcoleus anatoxicus</taxon>
    </lineage>
</organism>
<dbReference type="NCBIfam" id="TIGR01548">
    <property type="entry name" value="HAD-SF-IA-hyp1"/>
    <property type="match status" value="1"/>
</dbReference>
<dbReference type="InterPro" id="IPR023214">
    <property type="entry name" value="HAD_sf"/>
</dbReference>
<dbReference type="RefSeq" id="WP_340523213.1">
    <property type="nucleotide sequence ID" value="NZ_JBBLXS010000048.1"/>
</dbReference>
<dbReference type="Pfam" id="PF00702">
    <property type="entry name" value="Hydrolase"/>
    <property type="match status" value="1"/>
</dbReference>
<accession>A0ABU8YJ52</accession>
<dbReference type="InterPro" id="IPR006438">
    <property type="entry name" value="HAD-SF_TIGR01548"/>
</dbReference>
<protein>
    <submittedName>
        <fullName evidence="1">TIGR01548 family HAD-type hydrolase</fullName>
    </submittedName>
</protein>
<dbReference type="GO" id="GO:0016787">
    <property type="term" value="F:hydrolase activity"/>
    <property type="evidence" value="ECO:0007669"/>
    <property type="project" value="UniProtKB-KW"/>
</dbReference>
<reference evidence="1 2" key="1">
    <citation type="journal article" date="2020" name="Harmful Algae">
        <title>Molecular and morphological characterization of a novel dihydroanatoxin-a producing Microcoleus species (cyanobacteria) from the Russian River, California, USA.</title>
        <authorList>
            <person name="Conklin K.Y."/>
            <person name="Stancheva R."/>
            <person name="Otten T.G."/>
            <person name="Fadness R."/>
            <person name="Boyer G.L."/>
            <person name="Read B."/>
            <person name="Zhang X."/>
            <person name="Sheath R.G."/>
        </authorList>
    </citation>
    <scope>NUCLEOTIDE SEQUENCE [LARGE SCALE GENOMIC DNA]</scope>
    <source>
        <strain evidence="1 2">PTRS2</strain>
    </source>
</reference>
<keyword evidence="2" id="KW-1185">Reference proteome</keyword>
<evidence type="ECO:0000313" key="1">
    <source>
        <dbReference type="EMBL" id="MEK0184385.1"/>
    </source>
</evidence>
<dbReference type="Proteomes" id="UP001384579">
    <property type="component" value="Unassembled WGS sequence"/>
</dbReference>
<dbReference type="EMBL" id="JBBLXS010000048">
    <property type="protein sequence ID" value="MEK0184385.1"/>
    <property type="molecule type" value="Genomic_DNA"/>
</dbReference>
<evidence type="ECO:0000313" key="2">
    <source>
        <dbReference type="Proteomes" id="UP001384579"/>
    </source>
</evidence>
<comment type="caution">
    <text evidence="1">The sequence shown here is derived from an EMBL/GenBank/DDBJ whole genome shotgun (WGS) entry which is preliminary data.</text>
</comment>
<dbReference type="InterPro" id="IPR036412">
    <property type="entry name" value="HAD-like_sf"/>
</dbReference>
<dbReference type="SUPFAM" id="SSF56784">
    <property type="entry name" value="HAD-like"/>
    <property type="match status" value="1"/>
</dbReference>